<keyword evidence="2" id="KW-1133">Transmembrane helix</keyword>
<evidence type="ECO:0000256" key="2">
    <source>
        <dbReference type="SAM" id="Phobius"/>
    </source>
</evidence>
<dbReference type="InterPro" id="IPR050261">
    <property type="entry name" value="FrsA_esterase"/>
</dbReference>
<organism evidence="4 5">
    <name type="scientific">Calycomorphotria hydatis</name>
    <dbReference type="NCBI Taxonomy" id="2528027"/>
    <lineage>
        <taxon>Bacteria</taxon>
        <taxon>Pseudomonadati</taxon>
        <taxon>Planctomycetota</taxon>
        <taxon>Planctomycetia</taxon>
        <taxon>Planctomycetales</taxon>
        <taxon>Planctomycetaceae</taxon>
        <taxon>Calycomorphotria</taxon>
    </lineage>
</organism>
<evidence type="ECO:0000259" key="3">
    <source>
        <dbReference type="Pfam" id="PF00326"/>
    </source>
</evidence>
<dbReference type="Gene3D" id="3.40.50.1820">
    <property type="entry name" value="alpha/beta hydrolase"/>
    <property type="match status" value="1"/>
</dbReference>
<dbReference type="GO" id="GO:0008236">
    <property type="term" value="F:serine-type peptidase activity"/>
    <property type="evidence" value="ECO:0007669"/>
    <property type="project" value="InterPro"/>
</dbReference>
<dbReference type="Gene3D" id="2.20.28.160">
    <property type="match status" value="1"/>
</dbReference>
<dbReference type="AlphaFoldDB" id="A0A517TB09"/>
<protein>
    <submittedName>
        <fullName evidence="4">Alpha/beta hydrolase family protein</fullName>
    </submittedName>
</protein>
<dbReference type="SUPFAM" id="SSF53474">
    <property type="entry name" value="alpha/beta-Hydrolases"/>
    <property type="match status" value="1"/>
</dbReference>
<dbReference type="KEGG" id="chya:V22_28110"/>
<name>A0A517TB09_9PLAN</name>
<evidence type="ECO:0000256" key="1">
    <source>
        <dbReference type="ARBA" id="ARBA00022801"/>
    </source>
</evidence>
<keyword evidence="1 4" id="KW-0378">Hydrolase</keyword>
<dbReference type="Proteomes" id="UP000319976">
    <property type="component" value="Chromosome"/>
</dbReference>
<dbReference type="EMBL" id="CP036316">
    <property type="protein sequence ID" value="QDT65556.1"/>
    <property type="molecule type" value="Genomic_DNA"/>
</dbReference>
<dbReference type="GO" id="GO:0052689">
    <property type="term" value="F:carboxylic ester hydrolase activity"/>
    <property type="evidence" value="ECO:0007669"/>
    <property type="project" value="UniProtKB-ARBA"/>
</dbReference>
<gene>
    <name evidence="4" type="ORF">V22_28110</name>
</gene>
<dbReference type="GO" id="GO:0006508">
    <property type="term" value="P:proteolysis"/>
    <property type="evidence" value="ECO:0007669"/>
    <property type="project" value="InterPro"/>
</dbReference>
<sequence>MAIQTSCPGCGRNYNLRDAAAGKKISCKECGKPFRVPELTGPEDEAIDFADLPDESFAPRKKQKNPPKKISKKKNNLALRITLGVLGGGVLCVLICCGVISSYIKEFANDLAEAAKEHEKTHGSLSTLADFNEEVLAKPQFVASQFTTPLPPRTETPDLSLNGAGVDVFVYKTGITLPTLPLRGEQPGENMTFHVYRPQGEHPANSMPCVLVSPAGTPQFYGNAIEGLDYHAEVRPYAEAGMLGVFFSLDGPIDEDEANFAELEAAYLRFRAADGGLTNARRAIDLVLQNYPEVNPDQIFIAGHSSAAAVSLLAATHEPRIAGAIAYAPSMKVAERQMPSLRQVPQFLEALPDVEEFLKSVSPHKNWHLWHCPIFLFHATEDGVTEYPDSAALAAEAKAAGQDITFVKFEGGDHYYPMISHGIPAGIKWIQAQTGQGTFPQ</sequence>
<dbReference type="PANTHER" id="PTHR22946:SF9">
    <property type="entry name" value="POLYKETIDE TRANSFERASE AF380"/>
    <property type="match status" value="1"/>
</dbReference>
<keyword evidence="2" id="KW-0472">Membrane</keyword>
<dbReference type="Pfam" id="PF00326">
    <property type="entry name" value="Peptidase_S9"/>
    <property type="match status" value="1"/>
</dbReference>
<keyword evidence="2" id="KW-0812">Transmembrane</keyword>
<accession>A0A517TB09</accession>
<feature type="transmembrane region" description="Helical" evidence="2">
    <location>
        <begin position="77"/>
        <end position="104"/>
    </location>
</feature>
<dbReference type="InterPro" id="IPR001375">
    <property type="entry name" value="Peptidase_S9_cat"/>
</dbReference>
<keyword evidence="5" id="KW-1185">Reference proteome</keyword>
<dbReference type="RefSeq" id="WP_197439608.1">
    <property type="nucleotide sequence ID" value="NZ_CP036316.1"/>
</dbReference>
<evidence type="ECO:0000313" key="5">
    <source>
        <dbReference type="Proteomes" id="UP000319976"/>
    </source>
</evidence>
<dbReference type="InterPro" id="IPR029058">
    <property type="entry name" value="AB_hydrolase_fold"/>
</dbReference>
<proteinExistence type="predicted"/>
<reference evidence="4 5" key="1">
    <citation type="submission" date="2019-02" db="EMBL/GenBank/DDBJ databases">
        <title>Deep-cultivation of Planctomycetes and their phenomic and genomic characterization uncovers novel biology.</title>
        <authorList>
            <person name="Wiegand S."/>
            <person name="Jogler M."/>
            <person name="Boedeker C."/>
            <person name="Pinto D."/>
            <person name="Vollmers J."/>
            <person name="Rivas-Marin E."/>
            <person name="Kohn T."/>
            <person name="Peeters S.H."/>
            <person name="Heuer A."/>
            <person name="Rast P."/>
            <person name="Oberbeckmann S."/>
            <person name="Bunk B."/>
            <person name="Jeske O."/>
            <person name="Meyerdierks A."/>
            <person name="Storesund J.E."/>
            <person name="Kallscheuer N."/>
            <person name="Luecker S."/>
            <person name="Lage O.M."/>
            <person name="Pohl T."/>
            <person name="Merkel B.J."/>
            <person name="Hornburger P."/>
            <person name="Mueller R.-W."/>
            <person name="Bruemmer F."/>
            <person name="Labrenz M."/>
            <person name="Spormann A.M."/>
            <person name="Op den Camp H."/>
            <person name="Overmann J."/>
            <person name="Amann R."/>
            <person name="Jetten M.S.M."/>
            <person name="Mascher T."/>
            <person name="Medema M.H."/>
            <person name="Devos D.P."/>
            <person name="Kaster A.-K."/>
            <person name="Ovreas L."/>
            <person name="Rohde M."/>
            <person name="Galperin M.Y."/>
            <person name="Jogler C."/>
        </authorList>
    </citation>
    <scope>NUCLEOTIDE SEQUENCE [LARGE SCALE GENOMIC DNA]</scope>
    <source>
        <strain evidence="4 5">V22</strain>
    </source>
</reference>
<evidence type="ECO:0000313" key="4">
    <source>
        <dbReference type="EMBL" id="QDT65556.1"/>
    </source>
</evidence>
<feature type="domain" description="Peptidase S9 prolyl oligopeptidase catalytic" evidence="3">
    <location>
        <begin position="283"/>
        <end position="416"/>
    </location>
</feature>
<dbReference type="PANTHER" id="PTHR22946">
    <property type="entry name" value="DIENELACTONE HYDROLASE DOMAIN-CONTAINING PROTEIN-RELATED"/>
    <property type="match status" value="1"/>
</dbReference>